<name>A2C370_PROM1</name>
<protein>
    <submittedName>
        <fullName evidence="1">Uncharacterized protein</fullName>
    </submittedName>
</protein>
<sequence>MKLFTPFTIPKKDNYDLCRIKTKKRKAVENPLLDNLFRNLYRQRFDFVFD</sequence>
<dbReference type="AlphaFoldDB" id="A2C370"/>
<evidence type="ECO:0000313" key="2">
    <source>
        <dbReference type="Proteomes" id="UP000002592"/>
    </source>
</evidence>
<dbReference type="KEGG" id="pme:NATL1_13721"/>
<dbReference type="Proteomes" id="UP000002592">
    <property type="component" value="Chromosome"/>
</dbReference>
<dbReference type="HOGENOM" id="CLU_3121460_0_0_3"/>
<gene>
    <name evidence="1" type="ordered locus">NATL1_13721</name>
</gene>
<reference evidence="2" key="1">
    <citation type="journal article" date="2007" name="PLoS Genet.">
        <title>Patterns and implications of gene gain and loss in the evolution of Prochlorococcus.</title>
        <authorList>
            <person name="Kettler G.C."/>
            <person name="Martiny A.C."/>
            <person name="Huang K."/>
            <person name="Zucker J."/>
            <person name="Coleman M.L."/>
            <person name="Rodrigue S."/>
            <person name="Chen F."/>
            <person name="Lapidus A."/>
            <person name="Ferriera S."/>
            <person name="Johnson J."/>
            <person name="Steglich C."/>
            <person name="Church G.M."/>
            <person name="Richardson P."/>
            <person name="Chisholm S.W."/>
        </authorList>
    </citation>
    <scope>NUCLEOTIDE SEQUENCE [LARGE SCALE GENOMIC DNA]</scope>
    <source>
        <strain evidence="2">NATL1A</strain>
    </source>
</reference>
<proteinExistence type="predicted"/>
<evidence type="ECO:0000313" key="1">
    <source>
        <dbReference type="EMBL" id="ABM75930.1"/>
    </source>
</evidence>
<organism evidence="1 2">
    <name type="scientific">Prochlorococcus marinus (strain NATL1A)</name>
    <dbReference type="NCBI Taxonomy" id="167555"/>
    <lineage>
        <taxon>Bacteria</taxon>
        <taxon>Bacillati</taxon>
        <taxon>Cyanobacteriota</taxon>
        <taxon>Cyanophyceae</taxon>
        <taxon>Synechococcales</taxon>
        <taxon>Prochlorococcaceae</taxon>
        <taxon>Prochlorococcus</taxon>
    </lineage>
</organism>
<accession>A2C370</accession>
<dbReference type="EMBL" id="CP000553">
    <property type="protein sequence ID" value="ABM75930.1"/>
    <property type="molecule type" value="Genomic_DNA"/>
</dbReference>